<protein>
    <recommendedName>
        <fullName evidence="1">Endonuclease/exonuclease/phosphatase domain-containing protein</fullName>
    </recommendedName>
</protein>
<evidence type="ECO:0000313" key="3">
    <source>
        <dbReference type="Proteomes" id="UP001143486"/>
    </source>
</evidence>
<reference evidence="2" key="2">
    <citation type="submission" date="2023-01" db="EMBL/GenBank/DDBJ databases">
        <authorList>
            <person name="Sun Q."/>
            <person name="Evtushenko L."/>
        </authorList>
    </citation>
    <scope>NUCLEOTIDE SEQUENCE</scope>
    <source>
        <strain evidence="2">VKM B-1513</strain>
    </source>
</reference>
<name>A0A9W6MLJ3_9PROT</name>
<dbReference type="EMBL" id="BSFE01000001">
    <property type="protein sequence ID" value="GLK50605.1"/>
    <property type="molecule type" value="Genomic_DNA"/>
</dbReference>
<dbReference type="InterPro" id="IPR036691">
    <property type="entry name" value="Endo/exonu/phosph_ase_sf"/>
</dbReference>
<dbReference type="Proteomes" id="UP001143486">
    <property type="component" value="Unassembled WGS sequence"/>
</dbReference>
<dbReference type="CDD" id="cd10283">
    <property type="entry name" value="MnuA_DNase1-like"/>
    <property type="match status" value="1"/>
</dbReference>
<evidence type="ECO:0000313" key="2">
    <source>
        <dbReference type="EMBL" id="GLK50605.1"/>
    </source>
</evidence>
<evidence type="ECO:0000259" key="1">
    <source>
        <dbReference type="Pfam" id="PF03372"/>
    </source>
</evidence>
<dbReference type="SUPFAM" id="SSF56219">
    <property type="entry name" value="DNase I-like"/>
    <property type="match status" value="1"/>
</dbReference>
<feature type="domain" description="Endonuclease/exonuclease/phosphatase" evidence="1">
    <location>
        <begin position="44"/>
        <end position="241"/>
    </location>
</feature>
<reference evidence="2" key="1">
    <citation type="journal article" date="2014" name="Int. J. Syst. Evol. Microbiol.">
        <title>Complete genome sequence of Corynebacterium casei LMG S-19264T (=DSM 44701T), isolated from a smear-ripened cheese.</title>
        <authorList>
            <consortium name="US DOE Joint Genome Institute (JGI-PGF)"/>
            <person name="Walter F."/>
            <person name="Albersmeier A."/>
            <person name="Kalinowski J."/>
            <person name="Ruckert C."/>
        </authorList>
    </citation>
    <scope>NUCLEOTIDE SEQUENCE</scope>
    <source>
        <strain evidence="2">VKM B-1513</strain>
    </source>
</reference>
<gene>
    <name evidence="2" type="ORF">GCM10017621_01130</name>
</gene>
<dbReference type="RefSeq" id="WP_271185006.1">
    <property type="nucleotide sequence ID" value="NZ_BSFE01000001.1"/>
</dbReference>
<organism evidence="2 3">
    <name type="scientific">Maricaulis virginensis</name>
    <dbReference type="NCBI Taxonomy" id="144022"/>
    <lineage>
        <taxon>Bacteria</taxon>
        <taxon>Pseudomonadati</taxon>
        <taxon>Pseudomonadota</taxon>
        <taxon>Alphaproteobacteria</taxon>
        <taxon>Maricaulales</taxon>
        <taxon>Maricaulaceae</taxon>
        <taxon>Maricaulis</taxon>
    </lineage>
</organism>
<dbReference type="GO" id="GO:0003824">
    <property type="term" value="F:catalytic activity"/>
    <property type="evidence" value="ECO:0007669"/>
    <property type="project" value="InterPro"/>
</dbReference>
<sequence length="354" mass="40551">MSFFYSLDKTDPVQRRIAQRLLALGGRLDAEIPAKTLDSTLLLATWNIREFDSPAYGLRGMEPYHYIAEIISRFDLVALQEVRLDTAPLETLRSLLGPWWKYLVTDVTDGTRGNKERMAFLYDSRKVRFGGLAGEIVIPPVETRDEAGRLVYSPASQLARTPYVVGFEAGWFKFMLSTVHILYGESRADDPDREREIRELARFMAARAKEDHAWARNLILLGDFNIFAPDDVTFSALTDAGFVIPEGLQQVTNVGREERFFDQMAFMTPNLTRDQIIAAGAFNFYECVYCEDDEALYVPDMGEAYHTTSRGEPRGNKSLYYRTYWRTHQMSDHLPLWAAIKVDFGREYLASRTV</sequence>
<accession>A0A9W6MLJ3</accession>
<keyword evidence="3" id="KW-1185">Reference proteome</keyword>
<dbReference type="Pfam" id="PF03372">
    <property type="entry name" value="Exo_endo_phos"/>
    <property type="match status" value="1"/>
</dbReference>
<dbReference type="AlphaFoldDB" id="A0A9W6MLJ3"/>
<dbReference type="Gene3D" id="3.60.10.10">
    <property type="entry name" value="Endonuclease/exonuclease/phosphatase"/>
    <property type="match status" value="1"/>
</dbReference>
<dbReference type="InterPro" id="IPR005135">
    <property type="entry name" value="Endo/exonuclease/phosphatase"/>
</dbReference>
<comment type="caution">
    <text evidence="2">The sequence shown here is derived from an EMBL/GenBank/DDBJ whole genome shotgun (WGS) entry which is preliminary data.</text>
</comment>
<proteinExistence type="predicted"/>